<accession>A0A423VSF4</accession>
<dbReference type="OrthoDB" id="3757673at2759"/>
<reference evidence="3 4" key="1">
    <citation type="submission" date="2015-09" db="EMBL/GenBank/DDBJ databases">
        <title>Host preference determinants of Valsa canker pathogens revealed by comparative genomics.</title>
        <authorList>
            <person name="Yin Z."/>
            <person name="Huang L."/>
        </authorList>
    </citation>
    <scope>NUCLEOTIDE SEQUENCE [LARGE SCALE GENOMIC DNA]</scope>
    <source>
        <strain evidence="3 4">YSFL</strain>
    </source>
</reference>
<feature type="region of interest" description="Disordered" evidence="1">
    <location>
        <begin position="162"/>
        <end position="197"/>
    </location>
</feature>
<dbReference type="Proteomes" id="UP000284375">
    <property type="component" value="Unassembled WGS sequence"/>
</dbReference>
<evidence type="ECO:0000256" key="2">
    <source>
        <dbReference type="SAM" id="SignalP"/>
    </source>
</evidence>
<keyword evidence="4" id="KW-1185">Reference proteome</keyword>
<protein>
    <submittedName>
        <fullName evidence="3">Uncharacterized protein</fullName>
    </submittedName>
</protein>
<name>A0A423VSF4_CYTCH</name>
<gene>
    <name evidence="3" type="ORF">VSDG_06310</name>
</gene>
<feature type="chain" id="PRO_5019128274" evidence="2">
    <location>
        <begin position="29"/>
        <end position="264"/>
    </location>
</feature>
<keyword evidence="2" id="KW-0732">Signal</keyword>
<proteinExistence type="predicted"/>
<feature type="compositionally biased region" description="Basic and acidic residues" evidence="1">
    <location>
        <begin position="172"/>
        <end position="185"/>
    </location>
</feature>
<dbReference type="AlphaFoldDB" id="A0A423VSF4"/>
<feature type="compositionally biased region" description="Low complexity" evidence="1">
    <location>
        <begin position="162"/>
        <end position="171"/>
    </location>
</feature>
<organism evidence="3 4">
    <name type="scientific">Cytospora chrysosperma</name>
    <name type="common">Cytospora canker fungus</name>
    <name type="synonym">Sphaeria chrysosperma</name>
    <dbReference type="NCBI Taxonomy" id="252740"/>
    <lineage>
        <taxon>Eukaryota</taxon>
        <taxon>Fungi</taxon>
        <taxon>Dikarya</taxon>
        <taxon>Ascomycota</taxon>
        <taxon>Pezizomycotina</taxon>
        <taxon>Sordariomycetes</taxon>
        <taxon>Sordariomycetidae</taxon>
        <taxon>Diaporthales</taxon>
        <taxon>Cytosporaceae</taxon>
        <taxon>Cytospora</taxon>
    </lineage>
</organism>
<comment type="caution">
    <text evidence="3">The sequence shown here is derived from an EMBL/GenBank/DDBJ whole genome shotgun (WGS) entry which is preliminary data.</text>
</comment>
<sequence>MATRPATDTQWTIVLALTALFLSAVVTAQILSAYAKAYMSAPAEVYTFVDAADSSVQENESYDRDVSRVRRLEDKLRLGRLLREIQKCGDDLREELSGVLMPEDGGGGDDVMGDLKDYRLTTTARVLWASKRRGLEDKVRRLDMLRMRFLVVYLGIVSNASAADNNSNNKPAADKKTPTSRDAEKFPPLFEGNCPVPPQMPPALAESLKKKPMARRLSRAMGHNNEKVEAGPRRGWAGVMMELQMSPLLHRRRASVEKSTSSRS</sequence>
<dbReference type="EMBL" id="LJZO01000030">
    <property type="protein sequence ID" value="ROV93922.1"/>
    <property type="molecule type" value="Genomic_DNA"/>
</dbReference>
<evidence type="ECO:0000313" key="3">
    <source>
        <dbReference type="EMBL" id="ROV93922.1"/>
    </source>
</evidence>
<dbReference type="STRING" id="252740.A0A423VSF4"/>
<evidence type="ECO:0000313" key="4">
    <source>
        <dbReference type="Proteomes" id="UP000284375"/>
    </source>
</evidence>
<feature type="signal peptide" evidence="2">
    <location>
        <begin position="1"/>
        <end position="28"/>
    </location>
</feature>
<evidence type="ECO:0000256" key="1">
    <source>
        <dbReference type="SAM" id="MobiDB-lite"/>
    </source>
</evidence>